<gene>
    <name evidence="1" type="ORF">FHS82_001617</name>
</gene>
<name>A0ABX0UXW7_9HYPH</name>
<protein>
    <submittedName>
        <fullName evidence="1">Uncharacterized protein</fullName>
    </submittedName>
</protein>
<keyword evidence="2" id="KW-1185">Reference proteome</keyword>
<dbReference type="Proteomes" id="UP001429580">
    <property type="component" value="Unassembled WGS sequence"/>
</dbReference>
<comment type="caution">
    <text evidence="1">The sequence shown here is derived from an EMBL/GenBank/DDBJ whole genome shotgun (WGS) entry which is preliminary data.</text>
</comment>
<accession>A0ABX0UXW7</accession>
<dbReference type="RefSeq" id="WP_166950706.1">
    <property type="nucleotide sequence ID" value="NZ_JAASQI010000003.1"/>
</dbReference>
<reference evidence="1 2" key="1">
    <citation type="submission" date="2020-03" db="EMBL/GenBank/DDBJ databases">
        <title>Genomic Encyclopedia of Type Strains, Phase IV (KMG-IV): sequencing the most valuable type-strain genomes for metagenomic binning, comparative biology and taxonomic classification.</title>
        <authorList>
            <person name="Goeker M."/>
        </authorList>
    </citation>
    <scope>NUCLEOTIDE SEQUENCE [LARGE SCALE GENOMIC DNA]</scope>
    <source>
        <strain evidence="1 2">DSM 103870</strain>
    </source>
</reference>
<evidence type="ECO:0000313" key="2">
    <source>
        <dbReference type="Proteomes" id="UP001429580"/>
    </source>
</evidence>
<proteinExistence type="predicted"/>
<evidence type="ECO:0000313" key="1">
    <source>
        <dbReference type="EMBL" id="NIJ57781.1"/>
    </source>
</evidence>
<sequence>MTDYLHHVMLTTGDVTRMPRDGISDDDIGAIAEMLDGVLLGGVLPAPGAEEYLVNGSHHRDNLMVTLWRGPWPKRTAVLTTAVARGPGPALTLWREMHRSARVPLATDTGNPPPEPWIADRVEANAVAYAAEASRIGDWSRRLGWAWMDYGR</sequence>
<dbReference type="EMBL" id="JAASQI010000003">
    <property type="protein sequence ID" value="NIJ57781.1"/>
    <property type="molecule type" value="Genomic_DNA"/>
</dbReference>
<organism evidence="1 2">
    <name type="scientific">Pseudochelatococcus lubricantis</name>
    <dbReference type="NCBI Taxonomy" id="1538102"/>
    <lineage>
        <taxon>Bacteria</taxon>
        <taxon>Pseudomonadati</taxon>
        <taxon>Pseudomonadota</taxon>
        <taxon>Alphaproteobacteria</taxon>
        <taxon>Hyphomicrobiales</taxon>
        <taxon>Chelatococcaceae</taxon>
        <taxon>Pseudochelatococcus</taxon>
    </lineage>
</organism>